<organism evidence="2">
    <name type="scientific">Escherichia coli</name>
    <dbReference type="NCBI Taxonomy" id="562"/>
    <lineage>
        <taxon>Bacteria</taxon>
        <taxon>Pseudomonadati</taxon>
        <taxon>Pseudomonadota</taxon>
        <taxon>Gammaproteobacteria</taxon>
        <taxon>Enterobacterales</taxon>
        <taxon>Enterobacteriaceae</taxon>
        <taxon>Escherichia</taxon>
    </lineage>
</organism>
<accession>A0A7U1HRS9</accession>
<keyword evidence="1" id="KW-0472">Membrane</keyword>
<dbReference type="AlphaFoldDB" id="A0A7U1HRS9"/>
<evidence type="ECO:0000313" key="2">
    <source>
        <dbReference type="EMBL" id="QQZ47359.1"/>
    </source>
</evidence>
<protein>
    <submittedName>
        <fullName evidence="2">Uncharacterized protein</fullName>
    </submittedName>
</protein>
<evidence type="ECO:0000256" key="1">
    <source>
        <dbReference type="SAM" id="Phobius"/>
    </source>
</evidence>
<keyword evidence="2" id="KW-0614">Plasmid</keyword>
<keyword evidence="1" id="KW-0812">Transmembrane</keyword>
<dbReference type="EMBL" id="MW390533">
    <property type="protein sequence ID" value="QQZ47359.1"/>
    <property type="molecule type" value="Genomic_DNA"/>
</dbReference>
<proteinExistence type="predicted"/>
<keyword evidence="1" id="KW-1133">Transmembrane helix</keyword>
<feature type="transmembrane region" description="Helical" evidence="1">
    <location>
        <begin position="61"/>
        <end position="83"/>
    </location>
</feature>
<feature type="transmembrane region" description="Helical" evidence="1">
    <location>
        <begin position="120"/>
        <end position="140"/>
    </location>
</feature>
<geneLocation type="plasmid" evidence="2">
    <name>pESBL3215-IncF</name>
</geneLocation>
<name>A0A7U1HRS9_ECOLX</name>
<sequence>MEISLTLNISATFPKRQRFDKSCSNIFINLSENLITPDDSTDWINKVDFSELAIKVVNFNALFFTSFLVLISLNSCTAVALLLKPMILFSVGKQKDLISRFIIFKQKQTSLIAISRSLSITIYSHGIFVASIFLMVQFMLTPFSIDTNEFCL</sequence>
<reference evidence="2" key="1">
    <citation type="journal article" date="2021" name="Sci. Rep.">
        <title>Antibiotic resistance plasmid composition and architecture in Escherichia coli isolates from meat.</title>
        <authorList>
            <person name="Darphorn T.S."/>
            <person name="Bel K."/>
            <person name="Koenders-van Sint Anneland B.B."/>
            <person name="Brul S."/>
            <person name="Ter Kuile B.H."/>
        </authorList>
    </citation>
    <scope>NUCLEOTIDE SEQUENCE</scope>
    <source>
        <strain evidence="2">ESBL3215</strain>
    </source>
</reference>